<gene>
    <name evidence="2" type="ordered locus">KLTH0B07524g</name>
</gene>
<reference evidence="2 3" key="1">
    <citation type="journal article" date="2009" name="Genome Res.">
        <title>Comparative genomics of protoploid Saccharomycetaceae.</title>
        <authorList>
            <consortium name="The Genolevures Consortium"/>
            <person name="Souciet J.-L."/>
            <person name="Dujon B."/>
            <person name="Gaillardin C."/>
            <person name="Johnston M."/>
            <person name="Baret P.V."/>
            <person name="Cliften P."/>
            <person name="Sherman D.J."/>
            <person name="Weissenbach J."/>
            <person name="Westhof E."/>
            <person name="Wincker P."/>
            <person name="Jubin C."/>
            <person name="Poulain J."/>
            <person name="Barbe V."/>
            <person name="Segurens B."/>
            <person name="Artiguenave F."/>
            <person name="Anthouard V."/>
            <person name="Vacherie B."/>
            <person name="Val M.-E."/>
            <person name="Fulton R.S."/>
            <person name="Minx P."/>
            <person name="Wilson R."/>
            <person name="Durrens P."/>
            <person name="Jean G."/>
            <person name="Marck C."/>
            <person name="Martin T."/>
            <person name="Nikolski M."/>
            <person name="Rolland T."/>
            <person name="Seret M.-L."/>
            <person name="Casaregola S."/>
            <person name="Despons L."/>
            <person name="Fairhead C."/>
            <person name="Fischer G."/>
            <person name="Lafontaine I."/>
            <person name="Leh V."/>
            <person name="Lemaire M."/>
            <person name="de Montigny J."/>
            <person name="Neuveglise C."/>
            <person name="Thierry A."/>
            <person name="Blanc-Lenfle I."/>
            <person name="Bleykasten C."/>
            <person name="Diffels J."/>
            <person name="Fritsch E."/>
            <person name="Frangeul L."/>
            <person name="Goeffon A."/>
            <person name="Jauniaux N."/>
            <person name="Kachouri-Lafond R."/>
            <person name="Payen C."/>
            <person name="Potier S."/>
            <person name="Pribylova L."/>
            <person name="Ozanne C."/>
            <person name="Richard G.-F."/>
            <person name="Sacerdot C."/>
            <person name="Straub M.-L."/>
            <person name="Talla E."/>
        </authorList>
    </citation>
    <scope>NUCLEOTIDE SEQUENCE [LARGE SCALE GENOMIC DNA]</scope>
    <source>
        <strain evidence="3">ATCC 56472 / CBS 6340 / NRRL Y-8284</strain>
    </source>
</reference>
<dbReference type="AlphaFoldDB" id="C5DD15"/>
<dbReference type="InParanoid" id="C5DD15"/>
<proteinExistence type="predicted"/>
<protein>
    <submittedName>
        <fullName evidence="2">KLTH0B07524p</fullName>
    </submittedName>
</protein>
<feature type="compositionally biased region" description="Basic and acidic residues" evidence="1">
    <location>
        <begin position="90"/>
        <end position="99"/>
    </location>
</feature>
<dbReference type="KEGG" id="lth:KLTH0B07524g"/>
<organism evidence="2 3">
    <name type="scientific">Lachancea thermotolerans (strain ATCC 56472 / CBS 6340 / NRRL Y-8284)</name>
    <name type="common">Yeast</name>
    <name type="synonym">Kluyveromyces thermotolerans</name>
    <dbReference type="NCBI Taxonomy" id="559295"/>
    <lineage>
        <taxon>Eukaryota</taxon>
        <taxon>Fungi</taxon>
        <taxon>Dikarya</taxon>
        <taxon>Ascomycota</taxon>
        <taxon>Saccharomycotina</taxon>
        <taxon>Saccharomycetes</taxon>
        <taxon>Saccharomycetales</taxon>
        <taxon>Saccharomycetaceae</taxon>
        <taxon>Lachancea</taxon>
    </lineage>
</organism>
<evidence type="ECO:0000256" key="1">
    <source>
        <dbReference type="SAM" id="MobiDB-lite"/>
    </source>
</evidence>
<keyword evidence="3" id="KW-1185">Reference proteome</keyword>
<dbReference type="OrthoDB" id="10490767at2759"/>
<evidence type="ECO:0000313" key="2">
    <source>
        <dbReference type="EMBL" id="CAR21676.1"/>
    </source>
</evidence>
<name>C5DD15_LACTC</name>
<dbReference type="EMBL" id="CU928166">
    <property type="protein sequence ID" value="CAR21676.1"/>
    <property type="molecule type" value="Genomic_DNA"/>
</dbReference>
<dbReference type="GeneID" id="8290954"/>
<sequence>MHHNKDKSSEARFSYLQLAVGPIKGSAAKERQQGNLTSDGQKREEHNATEQASIRDGKQASGLEPNREGRRKVQAWGGSKSKKTRSQEFMFKEIRKDPADSSILVDPNSDKLESAQAQLQLLFDDLAGDREGSAARQQSTIAKMQTDFNKIQHCEIDPRELDSAPSYSSARY</sequence>
<feature type="region of interest" description="Disordered" evidence="1">
    <location>
        <begin position="24"/>
        <end position="106"/>
    </location>
</feature>
<feature type="compositionally biased region" description="Basic and acidic residues" evidence="1">
    <location>
        <begin position="40"/>
        <end position="58"/>
    </location>
</feature>
<dbReference type="RefSeq" id="XP_002552114.1">
    <property type="nucleotide sequence ID" value="XM_002552068.1"/>
</dbReference>
<evidence type="ECO:0000313" key="3">
    <source>
        <dbReference type="Proteomes" id="UP000002036"/>
    </source>
</evidence>
<dbReference type="HOGENOM" id="CLU_1555530_0_0_1"/>
<dbReference type="Proteomes" id="UP000002036">
    <property type="component" value="Chromosome B"/>
</dbReference>
<accession>C5DD15</accession>